<organism evidence="7 8">
    <name type="scientific">Desulfofundulus salinus</name>
    <dbReference type="NCBI Taxonomy" id="2419843"/>
    <lineage>
        <taxon>Bacteria</taxon>
        <taxon>Bacillati</taxon>
        <taxon>Bacillota</taxon>
        <taxon>Clostridia</taxon>
        <taxon>Eubacteriales</taxon>
        <taxon>Peptococcaceae</taxon>
        <taxon>Desulfofundulus</taxon>
    </lineage>
</organism>
<dbReference type="SUPFAM" id="SSF140490">
    <property type="entry name" value="Nqo1C-terminal domain-like"/>
    <property type="match status" value="1"/>
</dbReference>
<evidence type="ECO:0000256" key="3">
    <source>
        <dbReference type="ARBA" id="ARBA00023014"/>
    </source>
</evidence>
<dbReference type="InterPro" id="IPR028261">
    <property type="entry name" value="DPD_II"/>
</dbReference>
<dbReference type="Pfam" id="PF07992">
    <property type="entry name" value="Pyr_redox_2"/>
    <property type="match status" value="1"/>
</dbReference>
<reference evidence="7 8" key="1">
    <citation type="submission" date="2018-10" db="EMBL/GenBank/DDBJ databases">
        <authorList>
            <person name="Grouzdev D.S."/>
            <person name="Krutkina M.S."/>
            <person name="Tourova T.P."/>
            <person name="Nazina T.N."/>
        </authorList>
    </citation>
    <scope>NUCLEOTIDE SEQUENCE [LARGE SCALE GENOMIC DNA]</scope>
    <source>
        <strain evidence="7 8">435</strain>
    </source>
</reference>
<keyword evidence="8" id="KW-1185">Reference proteome</keyword>
<feature type="domain" description="4Fe-4S ferredoxin-type" evidence="6">
    <location>
        <begin position="626"/>
        <end position="656"/>
    </location>
</feature>
<evidence type="ECO:0000313" key="8">
    <source>
        <dbReference type="Proteomes" id="UP000271256"/>
    </source>
</evidence>
<dbReference type="PANTHER" id="PTHR42783">
    <property type="entry name" value="GLUTAMATE SYNTHASE [NADPH] SMALL CHAIN"/>
    <property type="match status" value="1"/>
</dbReference>
<dbReference type="Gene3D" id="1.10.1060.10">
    <property type="entry name" value="Alpha-helical ferredoxin"/>
    <property type="match status" value="1"/>
</dbReference>
<dbReference type="Gene3D" id="1.10.287.950">
    <property type="entry name" value="Methyl-accepting chemotaxis protein"/>
    <property type="match status" value="1"/>
</dbReference>
<dbReference type="Gene3D" id="3.50.50.60">
    <property type="entry name" value="FAD/NAD(P)-binding domain"/>
    <property type="match status" value="2"/>
</dbReference>
<dbReference type="Pfam" id="PF10589">
    <property type="entry name" value="NADH_4Fe-4S"/>
    <property type="match status" value="1"/>
</dbReference>
<keyword evidence="4" id="KW-0807">Transducer</keyword>
<name>A0A494WZ25_9FIRM</name>
<feature type="domain" description="Methyl-accepting transducer" evidence="5">
    <location>
        <begin position="772"/>
        <end position="934"/>
    </location>
</feature>
<evidence type="ECO:0000313" key="7">
    <source>
        <dbReference type="EMBL" id="RKO66167.1"/>
    </source>
</evidence>
<dbReference type="OrthoDB" id="9803192at2"/>
<sequence>MAKNTCSVKKAEEIVKSYLNMNRLCGQCRSNLNTALSLLGRIRSGKARIGDLEGLLTLVNRLHLTCHCGQGKRVAPEVMAILRENRDDFIVHIENRVCPASECPHLVLAPCQAACPAGIDIPNYVALVGQGKYTEALQLILEDVPLPGVLGRICEHPCERACRRGEVDAPISICALKRLAYDQVREIREKVNLFSPRPVRKSEKRVAVVGSGPAGLSCAYFLAKKGYAVTIFEAMPEPGGMLAYGIPPYRLPREVLRDEIARIQAMGVEIRLNSPITGEYGIEALMEDGYAAVFLGTGAWKGSIPIPNHECFKGVMDGVTFLRVVNQNLLTGTGEPGVEVCGKRVVVVGGGNVAIDAARVARRLGALEVRIIYRRSRQEMPALDEEIEAAEKEGIILDYLISPTGLGGKDQCVQYIECIRNTLSEPDATGRCWPVPIKNSEFKMEADLVIFAVGQKPDLSYITEGSGSPDVLVSRDRIVVNPDTMETSRPGVFAGGDAVTGPASAIKAIAAGKRAAAAIDAYLRGEKPSAAIKYPVKRKVAALMQVTAQEKSHSRVYSFEEQYLPVKQHTFDEVMEGLGPEAGAVEAGRCLRCDLCIACGKCVDTCRKVGAEAIQLGYVEGSKGAATDFARPGNKCIGCGSCSVNCPTGAITISDEGGFREMRMCGALMSRLELFTCRICGQSFVTSKHLDFVNERLKDYPSRVHSTTEICPACLRRVWAHRICGREYQTVDWMELVSIELEQEALEPEKDMADVFLTSREEQVVMERIRPQMQKIHVLVSELSTVVHGPGRLSLEAGRILKMINDVAEQVNLLALNASIEAVRVGDQGNEISALLNEVHELAAQSARVATEIGVFIHRVRQEISSGVSGENDTGDGSFAVGEGVLLAVETRKHFNAIVQHIENVVRQVGRVARIAGELSARQEETVLVEEKSA</sequence>
<dbReference type="InterPro" id="IPR009051">
    <property type="entry name" value="Helical_ferredxn"/>
</dbReference>
<keyword evidence="3" id="KW-0411">Iron-sulfur</keyword>
<keyword evidence="2" id="KW-0408">Iron</keyword>
<dbReference type="PROSITE" id="PS50111">
    <property type="entry name" value="CHEMOTAXIS_TRANSDUC_2"/>
    <property type="match status" value="1"/>
</dbReference>
<dbReference type="Pfam" id="PF14691">
    <property type="entry name" value="Fer4_20"/>
    <property type="match status" value="1"/>
</dbReference>
<accession>A0A494WZ25</accession>
<evidence type="ECO:0000256" key="2">
    <source>
        <dbReference type="ARBA" id="ARBA00023004"/>
    </source>
</evidence>
<protein>
    <submittedName>
        <fullName evidence="7">FAD-dependent oxidoreductase</fullName>
    </submittedName>
</protein>
<dbReference type="Proteomes" id="UP000271256">
    <property type="component" value="Unassembled WGS sequence"/>
</dbReference>
<dbReference type="Pfam" id="PF00037">
    <property type="entry name" value="Fer4"/>
    <property type="match status" value="1"/>
</dbReference>
<dbReference type="InterPro" id="IPR004089">
    <property type="entry name" value="MCPsignal_dom"/>
</dbReference>
<dbReference type="SUPFAM" id="SSF46548">
    <property type="entry name" value="alpha-helical ferredoxin"/>
    <property type="match status" value="1"/>
</dbReference>
<dbReference type="GO" id="GO:0007165">
    <property type="term" value="P:signal transduction"/>
    <property type="evidence" value="ECO:0007669"/>
    <property type="project" value="UniProtKB-KW"/>
</dbReference>
<dbReference type="Pfam" id="PF00015">
    <property type="entry name" value="MCPsignal"/>
    <property type="match status" value="1"/>
</dbReference>
<evidence type="ECO:0000259" key="5">
    <source>
        <dbReference type="PROSITE" id="PS50111"/>
    </source>
</evidence>
<dbReference type="GO" id="GO:0016491">
    <property type="term" value="F:oxidoreductase activity"/>
    <property type="evidence" value="ECO:0007669"/>
    <property type="project" value="InterPro"/>
</dbReference>
<evidence type="ECO:0000259" key="6">
    <source>
        <dbReference type="PROSITE" id="PS51379"/>
    </source>
</evidence>
<dbReference type="AlphaFoldDB" id="A0A494WZ25"/>
<dbReference type="InterPro" id="IPR017896">
    <property type="entry name" value="4Fe4S_Fe-S-bd"/>
</dbReference>
<gene>
    <name evidence="7" type="ORF">D7024_03880</name>
</gene>
<dbReference type="InterPro" id="IPR017900">
    <property type="entry name" value="4Fe4S_Fe_S_CS"/>
</dbReference>
<dbReference type="SUPFAM" id="SSF54862">
    <property type="entry name" value="4Fe-4S ferredoxins"/>
    <property type="match status" value="1"/>
</dbReference>
<dbReference type="RefSeq" id="WP_121450611.1">
    <property type="nucleotide sequence ID" value="NZ_RBWE01000001.1"/>
</dbReference>
<dbReference type="SUPFAM" id="SSF58104">
    <property type="entry name" value="Methyl-accepting chemotaxis protein (MCP) signaling domain"/>
    <property type="match status" value="1"/>
</dbReference>
<dbReference type="Gene3D" id="3.30.70.20">
    <property type="match status" value="1"/>
</dbReference>
<dbReference type="EMBL" id="RBWE01000001">
    <property type="protein sequence ID" value="RKO66167.1"/>
    <property type="molecule type" value="Genomic_DNA"/>
</dbReference>
<dbReference type="PANTHER" id="PTHR42783:SF3">
    <property type="entry name" value="GLUTAMATE SYNTHASE [NADPH] SMALL CHAIN-RELATED"/>
    <property type="match status" value="1"/>
</dbReference>
<evidence type="ECO:0000256" key="1">
    <source>
        <dbReference type="ARBA" id="ARBA00022723"/>
    </source>
</evidence>
<dbReference type="PROSITE" id="PS51379">
    <property type="entry name" value="4FE4S_FER_2"/>
    <property type="match status" value="1"/>
</dbReference>
<dbReference type="InterPro" id="IPR037207">
    <property type="entry name" value="Nuop51_4Fe4S-bd_sf"/>
</dbReference>
<dbReference type="GO" id="GO:0016020">
    <property type="term" value="C:membrane"/>
    <property type="evidence" value="ECO:0007669"/>
    <property type="project" value="InterPro"/>
</dbReference>
<dbReference type="InterPro" id="IPR019575">
    <property type="entry name" value="Nuop51_4Fe4S-bd"/>
</dbReference>
<comment type="caution">
    <text evidence="7">The sequence shown here is derived from an EMBL/GenBank/DDBJ whole genome shotgun (WGS) entry which is preliminary data.</text>
</comment>
<dbReference type="InterPro" id="IPR036188">
    <property type="entry name" value="FAD/NAD-bd_sf"/>
</dbReference>
<dbReference type="PROSITE" id="PS00198">
    <property type="entry name" value="4FE4S_FER_1"/>
    <property type="match status" value="1"/>
</dbReference>
<evidence type="ECO:0000256" key="4">
    <source>
        <dbReference type="PROSITE-ProRule" id="PRU00284"/>
    </source>
</evidence>
<keyword evidence="1" id="KW-0479">Metal-binding</keyword>
<dbReference type="GO" id="GO:0046872">
    <property type="term" value="F:metal ion binding"/>
    <property type="evidence" value="ECO:0007669"/>
    <property type="project" value="UniProtKB-KW"/>
</dbReference>
<proteinExistence type="predicted"/>
<dbReference type="PRINTS" id="PR00368">
    <property type="entry name" value="FADPNR"/>
</dbReference>
<dbReference type="InterPro" id="IPR023753">
    <property type="entry name" value="FAD/NAD-binding_dom"/>
</dbReference>
<dbReference type="SUPFAM" id="SSF51971">
    <property type="entry name" value="Nucleotide-binding domain"/>
    <property type="match status" value="2"/>
</dbReference>
<dbReference type="GO" id="GO:0051539">
    <property type="term" value="F:4 iron, 4 sulfur cluster binding"/>
    <property type="evidence" value="ECO:0007669"/>
    <property type="project" value="InterPro"/>
</dbReference>
<dbReference type="PRINTS" id="PR00411">
    <property type="entry name" value="PNDRDTASEI"/>
</dbReference>